<keyword evidence="1" id="KW-0812">Transmembrane</keyword>
<dbReference type="PANTHER" id="PTHR38454">
    <property type="entry name" value="INTEGRAL MEMBRANE PROTEIN-RELATED"/>
    <property type="match status" value="1"/>
</dbReference>
<evidence type="ECO:0000313" key="2">
    <source>
        <dbReference type="EMBL" id="KRN75524.1"/>
    </source>
</evidence>
<feature type="transmembrane region" description="Helical" evidence="1">
    <location>
        <begin position="107"/>
        <end position="128"/>
    </location>
</feature>
<keyword evidence="1" id="KW-0472">Membrane</keyword>
<evidence type="ECO:0000256" key="1">
    <source>
        <dbReference type="SAM" id="Phobius"/>
    </source>
</evidence>
<feature type="transmembrane region" description="Helical" evidence="1">
    <location>
        <begin position="203"/>
        <end position="222"/>
    </location>
</feature>
<feature type="transmembrane region" description="Helical" evidence="1">
    <location>
        <begin position="228"/>
        <end position="249"/>
    </location>
</feature>
<dbReference type="Pfam" id="PF09586">
    <property type="entry name" value="YfhO"/>
    <property type="match status" value="1"/>
</dbReference>
<accession>A0A0R2JN41</accession>
<feature type="transmembrane region" description="Helical" evidence="1">
    <location>
        <begin position="350"/>
        <end position="367"/>
    </location>
</feature>
<dbReference type="OrthoDB" id="9815466at2"/>
<reference evidence="2 3" key="1">
    <citation type="journal article" date="2015" name="Genome Announc.">
        <title>Expanding the biotechnology potential of lactobacilli through comparative genomics of 213 strains and associated genera.</title>
        <authorList>
            <person name="Sun Z."/>
            <person name="Harris H.M."/>
            <person name="McCann A."/>
            <person name="Guo C."/>
            <person name="Argimon S."/>
            <person name="Zhang W."/>
            <person name="Yang X."/>
            <person name="Jeffery I.B."/>
            <person name="Cooney J.C."/>
            <person name="Kagawa T.F."/>
            <person name="Liu W."/>
            <person name="Song Y."/>
            <person name="Salvetti E."/>
            <person name="Wrobel A."/>
            <person name="Rasinkangas P."/>
            <person name="Parkhill J."/>
            <person name="Rea M.C."/>
            <person name="O'Sullivan O."/>
            <person name="Ritari J."/>
            <person name="Douillard F.P."/>
            <person name="Paul Ross R."/>
            <person name="Yang R."/>
            <person name="Briner A.E."/>
            <person name="Felis G.E."/>
            <person name="de Vos W.M."/>
            <person name="Barrangou R."/>
            <person name="Klaenhammer T.R."/>
            <person name="Caufield P.W."/>
            <person name="Cui Y."/>
            <person name="Zhang H."/>
            <person name="O'Toole P.W."/>
        </authorList>
    </citation>
    <scope>NUCLEOTIDE SEQUENCE [LARGE SCALE GENOMIC DNA]</scope>
    <source>
        <strain evidence="2 3">DSM 20593</strain>
    </source>
</reference>
<dbReference type="EMBL" id="JQBP01000001">
    <property type="protein sequence ID" value="KRN75524.1"/>
    <property type="molecule type" value="Genomic_DNA"/>
</dbReference>
<evidence type="ECO:0000313" key="3">
    <source>
        <dbReference type="Proteomes" id="UP000051655"/>
    </source>
</evidence>
<sequence length="936" mass="105695">MWFKKIKNPAFCRYTAIFFLLSCAIFGPYFVGANTLIWNADGITQHFPALLQWQTDLKGILFQHQWPAQWNWNISLGQDYLQTFSYYVMGDLFTYPIAFFSAKMVPFYYSCMIIVRLWLAGIAFIYAAPRILQKRVTPNALALSATLYVFSGYVAFAAFEHPFFINPLIIWPLLLLSLLHLIRNKTWIPFTLMVAWTLWNNFYFAWSLGIATGLVWIFLLIQKRSVRAQFVHVIGAGGLGFLISSPLFIPSALATMKAARAGDTLANGLIVYPISYYLTLPGKIIGNDLTPSFWLTGGLTFISVVAIVHSFRHFQTFKYYNYIWLGSIICLLIPAIAACFNGGTSPSNRWVFLLSLPIALICLEYLSHINQQAIERPDLHWATGVGVLSAISLLAGDNFNLNTKFGFLIAAYFAGILGLSFLHLPLNRRKKIWIGGLVLFNLFVLMARNHTNDSNPKEATTMTQTAVQNLMSQQKEIKGALLPHERVYLDNQLGNATGISPASNIPLIAGINNVESYWSLQNRSLGQFMKGFQIPTASGNDVTGDLDQRNVLLNTLGVSSIFTSKISKLPPTYQNNLTSLNQLKRGQSLLAYPQFYIPKHQINQKAYKQFSATQKEAAIADSVVVPRGGQQHSPFEQAVQTALISDQGSTKWQKKVHQTYKSMPSTLPNGIMLKANPKLAGTEIHLEITNLTYQPASWQQRLSTEVNQYQFNYRQELANPNSPKDLQYNPANFKYNWFMQNLTNLSHKINGYTLKTTYQGQDKTVYQPGQNNLSFYQKRRELTLNLGAAKDIQHDQFIPITFSQIGQYKYQLKIKAIPIDDRFAKVAKTAQTSAPKYVNYGKDTIDFNYHCDQPQVLATTIPWSTGWTSANQKLIKINNGLLGIQLQAGTNHIHLEYHTPGLKLGLLLGLLGLGLVVLILIYHVYRYLKQRKLENV</sequence>
<proteinExistence type="predicted"/>
<comment type="caution">
    <text evidence="2">The sequence shown here is derived from an EMBL/GenBank/DDBJ whole genome shotgun (WGS) entry which is preliminary data.</text>
</comment>
<feature type="transmembrane region" description="Helical" evidence="1">
    <location>
        <begin position="431"/>
        <end position="447"/>
    </location>
</feature>
<dbReference type="RefSeq" id="WP_057753152.1">
    <property type="nucleotide sequence ID" value="NZ_JQBP01000001.1"/>
</dbReference>
<dbReference type="PANTHER" id="PTHR38454:SF1">
    <property type="entry name" value="INTEGRAL MEMBRANE PROTEIN"/>
    <property type="match status" value="1"/>
</dbReference>
<feature type="transmembrane region" description="Helical" evidence="1">
    <location>
        <begin position="261"/>
        <end position="280"/>
    </location>
</feature>
<feature type="transmembrane region" description="Helical" evidence="1">
    <location>
        <begin position="292"/>
        <end position="311"/>
    </location>
</feature>
<feature type="transmembrane region" description="Helical" evidence="1">
    <location>
        <begin position="140"/>
        <end position="158"/>
    </location>
</feature>
<feature type="transmembrane region" description="Helical" evidence="1">
    <location>
        <begin position="164"/>
        <end position="182"/>
    </location>
</feature>
<dbReference type="InterPro" id="IPR018580">
    <property type="entry name" value="Uncharacterised_YfhO"/>
</dbReference>
<organism evidence="2 3">
    <name type="scientific">Weissella kandleri</name>
    <dbReference type="NCBI Taxonomy" id="1616"/>
    <lineage>
        <taxon>Bacteria</taxon>
        <taxon>Bacillati</taxon>
        <taxon>Bacillota</taxon>
        <taxon>Bacilli</taxon>
        <taxon>Lactobacillales</taxon>
        <taxon>Lactobacillaceae</taxon>
        <taxon>Weissella</taxon>
    </lineage>
</organism>
<dbReference type="PATRIC" id="fig|1616.3.peg.4"/>
<dbReference type="STRING" id="1616.IV73_GL000004"/>
<feature type="transmembrane region" description="Helical" evidence="1">
    <location>
        <begin position="405"/>
        <end position="424"/>
    </location>
</feature>
<gene>
    <name evidence="2" type="ORF">IV73_GL000004</name>
</gene>
<name>A0A0R2JN41_9LACO</name>
<feature type="transmembrane region" description="Helical" evidence="1">
    <location>
        <begin position="12"/>
        <end position="31"/>
    </location>
</feature>
<keyword evidence="1" id="KW-1133">Transmembrane helix</keyword>
<keyword evidence="3" id="KW-1185">Reference proteome</keyword>
<feature type="transmembrane region" description="Helical" evidence="1">
    <location>
        <begin position="379"/>
        <end position="399"/>
    </location>
</feature>
<dbReference type="AlphaFoldDB" id="A0A0R2JN41"/>
<feature type="transmembrane region" description="Helical" evidence="1">
    <location>
        <begin position="904"/>
        <end position="925"/>
    </location>
</feature>
<dbReference type="Proteomes" id="UP000051655">
    <property type="component" value="Unassembled WGS sequence"/>
</dbReference>
<protein>
    <submittedName>
        <fullName evidence="2">Uncharacterized protein</fullName>
    </submittedName>
</protein>
<feature type="transmembrane region" description="Helical" evidence="1">
    <location>
        <begin position="323"/>
        <end position="344"/>
    </location>
</feature>